<feature type="region of interest" description="Disordered" evidence="2">
    <location>
        <begin position="105"/>
        <end position="131"/>
    </location>
</feature>
<keyword evidence="1" id="KW-0175">Coiled coil</keyword>
<proteinExistence type="predicted"/>
<evidence type="ECO:0000256" key="1">
    <source>
        <dbReference type="SAM" id="Coils"/>
    </source>
</evidence>
<dbReference type="Proteomes" id="UP000772434">
    <property type="component" value="Unassembled WGS sequence"/>
</dbReference>
<dbReference type="AlphaFoldDB" id="A0A9P5Q7V3"/>
<organism evidence="3 4">
    <name type="scientific">Rhodocollybia butyracea</name>
    <dbReference type="NCBI Taxonomy" id="206335"/>
    <lineage>
        <taxon>Eukaryota</taxon>
        <taxon>Fungi</taxon>
        <taxon>Dikarya</taxon>
        <taxon>Basidiomycota</taxon>
        <taxon>Agaricomycotina</taxon>
        <taxon>Agaricomycetes</taxon>
        <taxon>Agaricomycetidae</taxon>
        <taxon>Agaricales</taxon>
        <taxon>Marasmiineae</taxon>
        <taxon>Omphalotaceae</taxon>
        <taxon>Rhodocollybia</taxon>
    </lineage>
</organism>
<reference evidence="3" key="1">
    <citation type="submission" date="2020-11" db="EMBL/GenBank/DDBJ databases">
        <authorList>
            <consortium name="DOE Joint Genome Institute"/>
            <person name="Ahrendt S."/>
            <person name="Riley R."/>
            <person name="Andreopoulos W."/>
            <person name="Labutti K."/>
            <person name="Pangilinan J."/>
            <person name="Ruiz-Duenas F.J."/>
            <person name="Barrasa J.M."/>
            <person name="Sanchez-Garcia M."/>
            <person name="Camarero S."/>
            <person name="Miyauchi S."/>
            <person name="Serrano A."/>
            <person name="Linde D."/>
            <person name="Babiker R."/>
            <person name="Drula E."/>
            <person name="Ayuso-Fernandez I."/>
            <person name="Pacheco R."/>
            <person name="Padilla G."/>
            <person name="Ferreira P."/>
            <person name="Barriuso J."/>
            <person name="Kellner H."/>
            <person name="Castanera R."/>
            <person name="Alfaro M."/>
            <person name="Ramirez L."/>
            <person name="Pisabarro A.G."/>
            <person name="Kuo A."/>
            <person name="Tritt A."/>
            <person name="Lipzen A."/>
            <person name="He G."/>
            <person name="Yan M."/>
            <person name="Ng V."/>
            <person name="Cullen D."/>
            <person name="Martin F."/>
            <person name="Rosso M.-N."/>
            <person name="Henrissat B."/>
            <person name="Hibbett D."/>
            <person name="Martinez A.T."/>
            <person name="Grigoriev I.V."/>
        </authorList>
    </citation>
    <scope>NUCLEOTIDE SEQUENCE</scope>
    <source>
        <strain evidence="3">AH 40177</strain>
    </source>
</reference>
<evidence type="ECO:0000256" key="2">
    <source>
        <dbReference type="SAM" id="MobiDB-lite"/>
    </source>
</evidence>
<name>A0A9P5Q7V3_9AGAR</name>
<gene>
    <name evidence="3" type="ORF">BDP27DRAFT_598048</name>
</gene>
<sequence length="279" mass="31983">MRVRETEAEALMNAQKEQYEARITALEKVNTELTSALAKIQPLAGFGKSSIVLTRDAADEEKRQIEQEAMKWRDKYEEARGQMKEKEQTEKELKYELELERKNGQALKVKQQSSAPRPRGGGGELLGSDHPPTLQTIRFYEDFTNLLIVRMKPQLSSFLDLQDWTMGCIFTYIPENDEEKRWSLNFNLTCSWEKRDPDDSAPVTSTSDLHEMMYYEPLELDKESPEIVARLGIISSGFSFTRDQVALFLRTLYNTFEEAVAGPGEEEKGEEGEEMSVSD</sequence>
<protein>
    <submittedName>
        <fullName evidence="3">Uncharacterized protein</fullName>
    </submittedName>
</protein>
<evidence type="ECO:0000313" key="4">
    <source>
        <dbReference type="Proteomes" id="UP000772434"/>
    </source>
</evidence>
<evidence type="ECO:0000313" key="3">
    <source>
        <dbReference type="EMBL" id="KAF9077123.1"/>
    </source>
</evidence>
<dbReference type="OrthoDB" id="3216420at2759"/>
<feature type="region of interest" description="Disordered" evidence="2">
    <location>
        <begin position="260"/>
        <end position="279"/>
    </location>
</feature>
<dbReference type="EMBL" id="JADNRY010000004">
    <property type="protein sequence ID" value="KAF9077123.1"/>
    <property type="molecule type" value="Genomic_DNA"/>
</dbReference>
<comment type="caution">
    <text evidence="3">The sequence shown here is derived from an EMBL/GenBank/DDBJ whole genome shotgun (WGS) entry which is preliminary data.</text>
</comment>
<feature type="coiled-coil region" evidence="1">
    <location>
        <begin position="9"/>
        <end position="103"/>
    </location>
</feature>
<feature type="compositionally biased region" description="Acidic residues" evidence="2">
    <location>
        <begin position="267"/>
        <end position="279"/>
    </location>
</feature>
<accession>A0A9P5Q7V3</accession>
<keyword evidence="4" id="KW-1185">Reference proteome</keyword>